<keyword evidence="2" id="KW-0521">NADP</keyword>
<keyword evidence="3" id="KW-0560">Oxidoreductase</keyword>
<feature type="domain" description="Bacterial bifunctional deaminase-reductase C-terminal" evidence="4">
    <location>
        <begin position="19"/>
        <end position="257"/>
    </location>
</feature>
<accession>A0A2W4W7Y7</accession>
<dbReference type="InterPro" id="IPR002734">
    <property type="entry name" value="RibDG_C"/>
</dbReference>
<dbReference type="InterPro" id="IPR024072">
    <property type="entry name" value="DHFR-like_dom_sf"/>
</dbReference>
<dbReference type="Gene3D" id="3.40.430.10">
    <property type="entry name" value="Dihydrofolate Reductase, subunit A"/>
    <property type="match status" value="1"/>
</dbReference>
<comment type="pathway">
    <text evidence="1">Cofactor biosynthesis; riboflavin biosynthesis.</text>
</comment>
<organism evidence="5 6">
    <name type="scientific">Leptolyngbya foveolarum</name>
    <dbReference type="NCBI Taxonomy" id="47253"/>
    <lineage>
        <taxon>Bacteria</taxon>
        <taxon>Bacillati</taxon>
        <taxon>Cyanobacteriota</taxon>
        <taxon>Cyanophyceae</taxon>
        <taxon>Leptolyngbyales</taxon>
        <taxon>Leptolyngbyaceae</taxon>
        <taxon>Leptolyngbya group</taxon>
        <taxon>Leptolyngbya</taxon>
    </lineage>
</organism>
<protein>
    <submittedName>
        <fullName evidence="5">Riboflavin deaminase</fullName>
    </submittedName>
</protein>
<dbReference type="Pfam" id="PF01872">
    <property type="entry name" value="RibD_C"/>
    <property type="match status" value="1"/>
</dbReference>
<evidence type="ECO:0000256" key="1">
    <source>
        <dbReference type="ARBA" id="ARBA00005104"/>
    </source>
</evidence>
<dbReference type="PANTHER" id="PTHR38011">
    <property type="entry name" value="DIHYDROFOLATE REDUCTASE FAMILY PROTEIN (AFU_ORTHOLOGUE AFUA_8G06820)"/>
    <property type="match status" value="1"/>
</dbReference>
<evidence type="ECO:0000313" key="5">
    <source>
        <dbReference type="EMBL" id="PZO18285.1"/>
    </source>
</evidence>
<reference evidence="6" key="1">
    <citation type="submission" date="2018-04" db="EMBL/GenBank/DDBJ databases">
        <authorList>
            <person name="Cornet L."/>
        </authorList>
    </citation>
    <scope>NUCLEOTIDE SEQUENCE [LARGE SCALE GENOMIC DNA]</scope>
</reference>
<dbReference type="AlphaFoldDB" id="A0A2W4W7Y7"/>
<dbReference type="GO" id="GO:0009231">
    <property type="term" value="P:riboflavin biosynthetic process"/>
    <property type="evidence" value="ECO:0007669"/>
    <property type="project" value="InterPro"/>
</dbReference>
<evidence type="ECO:0000256" key="3">
    <source>
        <dbReference type="ARBA" id="ARBA00023002"/>
    </source>
</evidence>
<dbReference type="GO" id="GO:0008703">
    <property type="term" value="F:5-amino-6-(5-phosphoribosylamino)uracil reductase activity"/>
    <property type="evidence" value="ECO:0007669"/>
    <property type="project" value="InterPro"/>
</dbReference>
<gene>
    <name evidence="5" type="ORF">DCF25_09990</name>
</gene>
<dbReference type="PANTHER" id="PTHR38011:SF7">
    <property type="entry name" value="2,5-DIAMINO-6-RIBOSYLAMINO-4(3H)-PYRIMIDINONE 5'-PHOSPHATE REDUCTASE"/>
    <property type="match status" value="1"/>
</dbReference>
<dbReference type="InterPro" id="IPR050765">
    <property type="entry name" value="Riboflavin_Biosynth_HTPR"/>
</dbReference>
<dbReference type="SUPFAM" id="SSF53597">
    <property type="entry name" value="Dihydrofolate reductase-like"/>
    <property type="match status" value="1"/>
</dbReference>
<comment type="caution">
    <text evidence="5">The sequence shown here is derived from an EMBL/GenBank/DDBJ whole genome shotgun (WGS) entry which is preliminary data.</text>
</comment>
<dbReference type="Proteomes" id="UP000249354">
    <property type="component" value="Unassembled WGS sequence"/>
</dbReference>
<dbReference type="EMBL" id="QBMC01000056">
    <property type="protein sequence ID" value="PZO18285.1"/>
    <property type="molecule type" value="Genomic_DNA"/>
</dbReference>
<sequence length="272" mass="29629">MVSAALPQPPTVSNRSNRPHVTAILAMSADGKIADAKQSAARFPSAIDQSHLERQVASTDATLFGASTLRAYQTTLSVSTPDLIEQRRSQGKPDQPVQIVCSASGKLDSRWRFFQQPIPRRLITTLEGLQYWKDHLEPPSAQIQNKSQSVEQKFFEHVLITERPFDWPKVMQNLYAGTSALSAITSRRPIKQLLVMGGGELVASLLTDGLVDELYLTVCPLLIGGKTAPTPVGGLGFTLPRTPQLKLESAKTEGDEVFLHYTVSAASPVPTV</sequence>
<evidence type="ECO:0000313" key="6">
    <source>
        <dbReference type="Proteomes" id="UP000249354"/>
    </source>
</evidence>
<evidence type="ECO:0000256" key="2">
    <source>
        <dbReference type="ARBA" id="ARBA00022857"/>
    </source>
</evidence>
<proteinExistence type="predicted"/>
<evidence type="ECO:0000259" key="4">
    <source>
        <dbReference type="Pfam" id="PF01872"/>
    </source>
</evidence>
<name>A0A2W4W7Y7_9CYAN</name>
<reference evidence="5 6" key="2">
    <citation type="submission" date="2018-06" db="EMBL/GenBank/DDBJ databases">
        <title>Metagenomic assembly of (sub)arctic Cyanobacteria and their associated microbiome from non-axenic cultures.</title>
        <authorList>
            <person name="Baurain D."/>
        </authorList>
    </citation>
    <scope>NUCLEOTIDE SEQUENCE [LARGE SCALE GENOMIC DNA]</scope>
    <source>
        <strain evidence="5">ULC129bin1</strain>
    </source>
</reference>